<dbReference type="PANTHER" id="PTHR34873:SF3">
    <property type="entry name" value="ADDICTION MODULE TOXIN, HICA FAMILY"/>
    <property type="match status" value="1"/>
</dbReference>
<comment type="caution">
    <text evidence="2">The sequence shown here is derived from an EMBL/GenBank/DDBJ whole genome shotgun (WGS) entry which is preliminary data.</text>
</comment>
<reference evidence="2" key="1">
    <citation type="submission" date="2022-11" db="EMBL/GenBank/DDBJ databases">
        <title>Marinomonas sp. nov., isolated from marine algae.</title>
        <authorList>
            <person name="Choi D.G."/>
            <person name="Kim J.M."/>
            <person name="Lee J.K."/>
            <person name="Baek J.H."/>
            <person name="Jeon C.O."/>
        </authorList>
    </citation>
    <scope>NUCLEOTIDE SEQUENCE</scope>
    <source>
        <strain evidence="2">KJ51-3</strain>
    </source>
</reference>
<gene>
    <name evidence="2" type="ORF">ONZ52_19420</name>
</gene>
<protein>
    <submittedName>
        <fullName evidence="2">Type II toxin-antitoxin system HicB family antitoxin</fullName>
    </submittedName>
</protein>
<keyword evidence="3" id="KW-1185">Reference proteome</keyword>
<proteinExistence type="predicted"/>
<accession>A0ABT3KK98</accession>
<evidence type="ECO:0000313" key="3">
    <source>
        <dbReference type="Proteomes" id="UP001431181"/>
    </source>
</evidence>
<evidence type="ECO:0000313" key="2">
    <source>
        <dbReference type="EMBL" id="MCW4630973.1"/>
    </source>
</evidence>
<dbReference type="EMBL" id="JAPEUL010000009">
    <property type="protein sequence ID" value="MCW4630973.1"/>
    <property type="molecule type" value="Genomic_DNA"/>
</dbReference>
<dbReference type="Proteomes" id="UP001431181">
    <property type="component" value="Unassembled WGS sequence"/>
</dbReference>
<dbReference type="Pfam" id="PF15919">
    <property type="entry name" value="HicB_lk_antitox"/>
    <property type="match status" value="1"/>
</dbReference>
<dbReference type="RefSeq" id="WP_265220288.1">
    <property type="nucleotide sequence ID" value="NZ_JAPEUL010000009.1"/>
</dbReference>
<sequence length="165" mass="18428">MNSKDLLNSSKTMDVCLSGKVNEVIMLFMVGIERPQDNNTAWGIIVPVFEELGYGCVSAADEQGEVLYRAKEVILLMAEEVIANGHMLSTLNTGFADYRAKHPALTEWLAIEVPVEGLKGKQKRVNITLSEPLLARVDAYVGFHHAFKHRSDFLAKAADRYMQMK</sequence>
<organism evidence="2 3">
    <name type="scientific">Marinomonas rhodophyticola</name>
    <dbReference type="NCBI Taxonomy" id="2992803"/>
    <lineage>
        <taxon>Bacteria</taxon>
        <taxon>Pseudomonadati</taxon>
        <taxon>Pseudomonadota</taxon>
        <taxon>Gammaproteobacteria</taxon>
        <taxon>Oceanospirillales</taxon>
        <taxon>Oceanospirillaceae</taxon>
        <taxon>Marinomonas</taxon>
    </lineage>
</organism>
<feature type="domain" description="HicB-like antitoxin of toxin-antitoxin system" evidence="1">
    <location>
        <begin position="30"/>
        <end position="158"/>
    </location>
</feature>
<dbReference type="InterPro" id="IPR031807">
    <property type="entry name" value="HicB-like"/>
</dbReference>
<dbReference type="PANTHER" id="PTHR34873">
    <property type="entry name" value="SSR1766 PROTEIN"/>
    <property type="match status" value="1"/>
</dbReference>
<evidence type="ECO:0000259" key="1">
    <source>
        <dbReference type="Pfam" id="PF15919"/>
    </source>
</evidence>
<name>A0ABT3KK98_9GAMM</name>